<organism evidence="1 2">
    <name type="scientific">Aquipseudomonas ullengensis</name>
    <dbReference type="NCBI Taxonomy" id="2759166"/>
    <lineage>
        <taxon>Bacteria</taxon>
        <taxon>Pseudomonadati</taxon>
        <taxon>Pseudomonadota</taxon>
        <taxon>Gammaproteobacteria</taxon>
        <taxon>Pseudomonadales</taxon>
        <taxon>Pseudomonadaceae</taxon>
        <taxon>Aquipseudomonas</taxon>
    </lineage>
</organism>
<comment type="caution">
    <text evidence="1">The sequence shown here is derived from an EMBL/GenBank/DDBJ whole genome shotgun (WGS) entry which is preliminary data.</text>
</comment>
<evidence type="ECO:0008006" key="3">
    <source>
        <dbReference type="Google" id="ProtNLM"/>
    </source>
</evidence>
<name>A0A7W4QEU7_9GAMM</name>
<evidence type="ECO:0000313" key="2">
    <source>
        <dbReference type="Proteomes" id="UP000542720"/>
    </source>
</evidence>
<dbReference type="EMBL" id="JACJUD010000010">
    <property type="protein sequence ID" value="MBB2497521.1"/>
    <property type="molecule type" value="Genomic_DNA"/>
</dbReference>
<sequence>MSIPTFKDNWPAPNEYLLELGRVTTLWGTLESSVNIAISKLAGYEAALDYRAVIMVASSNFQQKIDIISALSEKLAPQYPNIKNYKSVIAKLQSAQKARNKYAHNAITTDQETGKVMLSFASSRGGSLKTTVEEVKLHSIKEVTVKIHEAMCALHTLVTGKEIRPIWER</sequence>
<reference evidence="1 2" key="1">
    <citation type="submission" date="2020-08" db="EMBL/GenBank/DDBJ databases">
        <authorList>
            <person name="Kim C.M."/>
        </authorList>
    </citation>
    <scope>NUCLEOTIDE SEQUENCE [LARGE SCALE GENOMIC DNA]</scope>
    <source>
        <strain evidence="1 2">UL070</strain>
    </source>
</reference>
<dbReference type="Proteomes" id="UP000542720">
    <property type="component" value="Unassembled WGS sequence"/>
</dbReference>
<dbReference type="AlphaFoldDB" id="A0A7W4QEU7"/>
<keyword evidence="2" id="KW-1185">Reference proteome</keyword>
<evidence type="ECO:0000313" key="1">
    <source>
        <dbReference type="EMBL" id="MBB2497521.1"/>
    </source>
</evidence>
<gene>
    <name evidence="1" type="ORF">H3H51_21065</name>
</gene>
<proteinExistence type="predicted"/>
<accession>A0A7W4QEU7</accession>
<protein>
    <recommendedName>
        <fullName evidence="3">RiboL-PSP-HEPN domain-containing protein</fullName>
    </recommendedName>
</protein>